<organism evidence="1 2">
    <name type="scientific">Streptacidiphilus alkalitolerans</name>
    <dbReference type="NCBI Taxonomy" id="3342712"/>
    <lineage>
        <taxon>Bacteria</taxon>
        <taxon>Bacillati</taxon>
        <taxon>Actinomycetota</taxon>
        <taxon>Actinomycetes</taxon>
        <taxon>Kitasatosporales</taxon>
        <taxon>Streptomycetaceae</taxon>
        <taxon>Streptacidiphilus</taxon>
    </lineage>
</organism>
<dbReference type="RefSeq" id="WP_380519122.1">
    <property type="nucleotide sequence ID" value="NZ_JBHEZX010000029.1"/>
</dbReference>
<dbReference type="SUPFAM" id="SSF53850">
    <property type="entry name" value="Periplasmic binding protein-like II"/>
    <property type="match status" value="1"/>
</dbReference>
<reference evidence="1 2" key="1">
    <citation type="submission" date="2024-09" db="EMBL/GenBank/DDBJ databases">
        <authorList>
            <person name="Lee S.D."/>
        </authorList>
    </citation>
    <scope>NUCLEOTIDE SEQUENCE [LARGE SCALE GENOMIC DNA]</scope>
    <source>
        <strain evidence="1 2">N1-1</strain>
    </source>
</reference>
<dbReference type="PANTHER" id="PTHR42941">
    <property type="entry name" value="SLL1037 PROTEIN"/>
    <property type="match status" value="1"/>
</dbReference>
<evidence type="ECO:0000313" key="2">
    <source>
        <dbReference type="Proteomes" id="UP001592582"/>
    </source>
</evidence>
<dbReference type="Proteomes" id="UP001592582">
    <property type="component" value="Unassembled WGS sequence"/>
</dbReference>
<proteinExistence type="predicted"/>
<dbReference type="NCBIfam" id="TIGR02122">
    <property type="entry name" value="TRAP_TAXI"/>
    <property type="match status" value="1"/>
</dbReference>
<dbReference type="EMBL" id="JBHEZX010000029">
    <property type="protein sequence ID" value="MFC1414832.1"/>
    <property type="molecule type" value="Genomic_DNA"/>
</dbReference>
<sequence>MADSRRLRTLPGRDLVRGMRQSTRWNPRWSLRSRAVRLLLALVLLAAAGCGWWLATPDGISYPRGTYGLATGSNGGVYQRYGDLLRPTLDRDLPGVTLRLDASAGGPDNLSRISDGRDTFGIATADAVAHFTGPGATHLRSLGRLYDDYVQLVVPSDSPIKSVGDLRGKRVGTGQPGSGVALIAQRVLQVAGISVAKGELTALPLGIDVAPQQLEEGRIDAFFWSGGLPSAAVSALTAQHPVRLVPLGGLATQLDALAAEEDPGAQNTQIYRTSTVPASAYPLTVPDTAVSTLAVANLMVTRDDVPTGLVERVTAAIIDSRDVIGQKVHSAQMVDIRSAIYTDPLPLAEGARRYYQSVKP</sequence>
<comment type="caution">
    <text evidence="1">The sequence shown here is derived from an EMBL/GenBank/DDBJ whole genome shotgun (WGS) entry which is preliminary data.</text>
</comment>
<protein>
    <submittedName>
        <fullName evidence="1">TAXI family TRAP transporter solute-binding subunit</fullName>
    </submittedName>
</protein>
<name>A0ABV6VMQ6_9ACTN</name>
<accession>A0ABV6VMQ6</accession>
<keyword evidence="2" id="KW-1185">Reference proteome</keyword>
<evidence type="ECO:0000313" key="1">
    <source>
        <dbReference type="EMBL" id="MFC1414832.1"/>
    </source>
</evidence>
<dbReference type="InterPro" id="IPR011852">
    <property type="entry name" value="TRAP_TAXI"/>
</dbReference>
<dbReference type="Pfam" id="PF16868">
    <property type="entry name" value="NMT1_3"/>
    <property type="match status" value="1"/>
</dbReference>
<gene>
    <name evidence="1" type="ORF">ACEZDG_36805</name>
</gene>
<dbReference type="Gene3D" id="3.40.190.10">
    <property type="entry name" value="Periplasmic binding protein-like II"/>
    <property type="match status" value="2"/>
</dbReference>
<dbReference type="PANTHER" id="PTHR42941:SF1">
    <property type="entry name" value="SLL1037 PROTEIN"/>
    <property type="match status" value="1"/>
</dbReference>